<feature type="region of interest" description="Disordered" evidence="1">
    <location>
        <begin position="154"/>
        <end position="178"/>
    </location>
</feature>
<evidence type="ECO:0000313" key="2">
    <source>
        <dbReference type="EMBL" id="KAJ4396874.1"/>
    </source>
</evidence>
<dbReference type="Gene3D" id="6.10.250.3180">
    <property type="match status" value="1"/>
</dbReference>
<evidence type="ECO:0000313" key="3">
    <source>
        <dbReference type="Proteomes" id="UP001140453"/>
    </source>
</evidence>
<protein>
    <submittedName>
        <fullName evidence="2">Uncharacterized protein</fullName>
    </submittedName>
</protein>
<reference evidence="2" key="1">
    <citation type="submission" date="2022-10" db="EMBL/GenBank/DDBJ databases">
        <title>Tapping the CABI collections for fungal endophytes: first genome assemblies for Collariella, Neodidymelliopsis, Ascochyta clinopodiicola, Didymella pomorum, Didymosphaeria variabile, Neocosmospora piperis and Neocucurbitaria cava.</title>
        <authorList>
            <person name="Hill R."/>
        </authorList>
    </citation>
    <scope>NUCLEOTIDE SEQUENCE</scope>
    <source>
        <strain evidence="2">IMI 355082</strain>
    </source>
</reference>
<proteinExistence type="predicted"/>
<feature type="region of interest" description="Disordered" evidence="1">
    <location>
        <begin position="230"/>
        <end position="260"/>
    </location>
</feature>
<dbReference type="GO" id="GO:0006368">
    <property type="term" value="P:transcription elongation by RNA polymerase II"/>
    <property type="evidence" value="ECO:0007669"/>
    <property type="project" value="InterPro"/>
</dbReference>
<dbReference type="Proteomes" id="UP001140453">
    <property type="component" value="Unassembled WGS sequence"/>
</dbReference>
<comment type="caution">
    <text evidence="2">The sequence shown here is derived from an EMBL/GenBank/DDBJ whole genome shotgun (WGS) entry which is preliminary data.</text>
</comment>
<dbReference type="Pfam" id="PF06881">
    <property type="entry name" value="Elongin_A"/>
    <property type="match status" value="1"/>
</dbReference>
<organism evidence="2 3">
    <name type="scientific">Gnomoniopsis smithogilvyi</name>
    <dbReference type="NCBI Taxonomy" id="1191159"/>
    <lineage>
        <taxon>Eukaryota</taxon>
        <taxon>Fungi</taxon>
        <taxon>Dikarya</taxon>
        <taxon>Ascomycota</taxon>
        <taxon>Pezizomycotina</taxon>
        <taxon>Sordariomycetes</taxon>
        <taxon>Sordariomycetidae</taxon>
        <taxon>Diaporthales</taxon>
        <taxon>Gnomoniaceae</taxon>
        <taxon>Gnomoniopsis</taxon>
    </lineage>
</organism>
<gene>
    <name evidence="2" type="ORF">N0V93_001096</name>
</gene>
<dbReference type="InterPro" id="IPR010684">
    <property type="entry name" value="RNA_pol_II_trans_fac_SIII_A"/>
</dbReference>
<feature type="compositionally biased region" description="Polar residues" evidence="1">
    <location>
        <begin position="241"/>
        <end position="256"/>
    </location>
</feature>
<dbReference type="AlphaFoldDB" id="A0A9W9D1X8"/>
<dbReference type="EMBL" id="JAPEVB010000001">
    <property type="protein sequence ID" value="KAJ4396874.1"/>
    <property type="molecule type" value="Genomic_DNA"/>
</dbReference>
<sequence>MGVPSLGYLCRRTAIANISQVTYVPEDLPIDTIMDILRCVPTAGLLKVIQANSPHVLQHDQIETLWERFSRKEFSYLLRAKIEAHKKEFGQDSYFPTVPWEEVYDMLAHEEFLRLREDTALLASRTMQLNKEKTMKQTTLLADPRMLLKARVRGAPGARSSPARGPRNAVQKAAEESRQLAVQRKQAIAVASKPPTKINVAPKGLQDALRISARVIKAPAKKLGQKRIPEVHGDEGHDMTQTRSLTPASASTNGHNKSGDLIKSAVSNASTTATTVKPTLPITIKKPAPAPAPSRTGGIFGSSKPLSMRGLPPIETKEITNNSNGTVTISVSIDWTSPRNKQILESYSATEKTAALSKPATKTTIPAAEYRKRGCSTISSDDSAGPSASASTSNSMALPSADEATTRQVAPSKKRKVAPSLFMPHKVVARPRTQD</sequence>
<dbReference type="OrthoDB" id="10366977at2759"/>
<dbReference type="GO" id="GO:0070449">
    <property type="term" value="C:elongin complex"/>
    <property type="evidence" value="ECO:0007669"/>
    <property type="project" value="InterPro"/>
</dbReference>
<accession>A0A9W9D1X8</accession>
<keyword evidence="3" id="KW-1185">Reference proteome</keyword>
<feature type="region of interest" description="Disordered" evidence="1">
    <location>
        <begin position="376"/>
        <end position="435"/>
    </location>
</feature>
<name>A0A9W9D1X8_9PEZI</name>
<feature type="region of interest" description="Disordered" evidence="1">
    <location>
        <begin position="284"/>
        <end position="306"/>
    </location>
</feature>
<feature type="compositionally biased region" description="Low complexity" evidence="1">
    <location>
        <begin position="379"/>
        <end position="397"/>
    </location>
</feature>
<feature type="compositionally biased region" description="Basic and acidic residues" evidence="1">
    <location>
        <begin position="230"/>
        <end position="240"/>
    </location>
</feature>
<evidence type="ECO:0000256" key="1">
    <source>
        <dbReference type="SAM" id="MobiDB-lite"/>
    </source>
</evidence>